<keyword evidence="3" id="KW-1185">Reference proteome</keyword>
<dbReference type="Gene3D" id="1.10.1740.10">
    <property type="match status" value="1"/>
</dbReference>
<dbReference type="InterPro" id="IPR007627">
    <property type="entry name" value="RNA_pol_sigma70_r2"/>
</dbReference>
<dbReference type="Pfam" id="PF04542">
    <property type="entry name" value="Sigma70_r2"/>
    <property type="match status" value="1"/>
</dbReference>
<name>A0ABS5TPP3_9ACTN</name>
<feature type="domain" description="RNA polymerase sigma-70 region 2" evidence="1">
    <location>
        <begin position="13"/>
        <end position="64"/>
    </location>
</feature>
<dbReference type="InterPro" id="IPR013325">
    <property type="entry name" value="RNA_pol_sigma_r2"/>
</dbReference>
<protein>
    <recommendedName>
        <fullName evidence="1">RNA polymerase sigma-70 region 2 domain-containing protein</fullName>
    </recommendedName>
</protein>
<accession>A0ABS5TPP3</accession>
<dbReference type="Proteomes" id="UP001197247">
    <property type="component" value="Unassembled WGS sequence"/>
</dbReference>
<comment type="caution">
    <text evidence="2">The sequence shown here is derived from an EMBL/GenBank/DDBJ whole genome shotgun (WGS) entry which is preliminary data.</text>
</comment>
<reference evidence="2 3" key="1">
    <citation type="submission" date="2021-05" db="EMBL/GenBank/DDBJ databases">
        <title>Kineosporia and Streptomyces sp. nov. two new marine actinobacteria isolated from Coral.</title>
        <authorList>
            <person name="Buangrab K."/>
            <person name="Sutthacheep M."/>
            <person name="Yeemin T."/>
            <person name="Harunari E."/>
            <person name="Igarashi Y."/>
            <person name="Kanchanasin P."/>
            <person name="Tanasupawat S."/>
            <person name="Phongsopitanun W."/>
        </authorList>
    </citation>
    <scope>NUCLEOTIDE SEQUENCE [LARGE SCALE GENOMIC DNA]</scope>
    <source>
        <strain evidence="2 3">J2-2</strain>
    </source>
</reference>
<gene>
    <name evidence="2" type="ORF">KIH74_29225</name>
</gene>
<evidence type="ECO:0000313" key="3">
    <source>
        <dbReference type="Proteomes" id="UP001197247"/>
    </source>
</evidence>
<sequence>MGITGADDAFRRLYADNFSAILNYARRRVRHPDDAADLVADTFLVAWRRRTEVPPGGDARLWLFPQPPAGRCPQGWPGWCWPTTTAASSAGCGWASGCGASTGSTRSPPTRPTS</sequence>
<organism evidence="2 3">
    <name type="scientific">Kineosporia corallincola</name>
    <dbReference type="NCBI Taxonomy" id="2835133"/>
    <lineage>
        <taxon>Bacteria</taxon>
        <taxon>Bacillati</taxon>
        <taxon>Actinomycetota</taxon>
        <taxon>Actinomycetes</taxon>
        <taxon>Kineosporiales</taxon>
        <taxon>Kineosporiaceae</taxon>
        <taxon>Kineosporia</taxon>
    </lineage>
</organism>
<proteinExistence type="predicted"/>
<evidence type="ECO:0000259" key="1">
    <source>
        <dbReference type="Pfam" id="PF04542"/>
    </source>
</evidence>
<evidence type="ECO:0000313" key="2">
    <source>
        <dbReference type="EMBL" id="MBT0773061.1"/>
    </source>
</evidence>
<dbReference type="EMBL" id="JAHBAY010000015">
    <property type="protein sequence ID" value="MBT0773061.1"/>
    <property type="molecule type" value="Genomic_DNA"/>
</dbReference>
<dbReference type="SUPFAM" id="SSF88946">
    <property type="entry name" value="Sigma2 domain of RNA polymerase sigma factors"/>
    <property type="match status" value="1"/>
</dbReference>